<gene>
    <name evidence="4" type="primary">LOC113852114</name>
</gene>
<dbReference type="GeneID" id="113852114"/>
<reference evidence="4" key="2">
    <citation type="submission" date="2025-08" db="UniProtKB">
        <authorList>
            <consortium name="RefSeq"/>
        </authorList>
    </citation>
    <scope>IDENTIFICATION</scope>
    <source>
        <tissue evidence="4">Young leaves</tissue>
    </source>
</reference>
<dbReference type="OrthoDB" id="1430314at2759"/>
<evidence type="ECO:0000313" key="3">
    <source>
        <dbReference type="Proteomes" id="UP000694853"/>
    </source>
</evidence>
<accession>A0A8B8K3C4</accession>
<feature type="domain" description="DUF7745" evidence="2">
    <location>
        <begin position="216"/>
        <end position="342"/>
    </location>
</feature>
<dbReference type="RefSeq" id="XP_027338166.1">
    <property type="nucleotide sequence ID" value="XM_027482365.1"/>
</dbReference>
<dbReference type="PANTHER" id="PTHR48154:SF1">
    <property type="entry name" value="PROTEIN, PUTATIVE-RELATED"/>
    <property type="match status" value="1"/>
</dbReference>
<dbReference type="PANTHER" id="PTHR48154">
    <property type="entry name" value="PROTEIN, PUTATIVE-RELATED"/>
    <property type="match status" value="1"/>
</dbReference>
<evidence type="ECO:0000313" key="4">
    <source>
        <dbReference type="RefSeq" id="XP_027338166.1"/>
    </source>
</evidence>
<dbReference type="Pfam" id="PF24924">
    <property type="entry name" value="DUF7745"/>
    <property type="match status" value="2"/>
</dbReference>
<protein>
    <submittedName>
        <fullName evidence="4">Uncharacterized protein LOC113852114</fullName>
    </submittedName>
</protein>
<dbReference type="Proteomes" id="UP000694853">
    <property type="component" value="Unplaced"/>
</dbReference>
<dbReference type="AlphaFoldDB" id="A0A8B8K3C4"/>
<name>A0A8B8K3C4_ABRPR</name>
<evidence type="ECO:0000256" key="1">
    <source>
        <dbReference type="SAM" id="MobiDB-lite"/>
    </source>
</evidence>
<reference evidence="3" key="1">
    <citation type="journal article" date="2019" name="Toxins">
        <title>Detection of Abrin-Like and Prepropulchellin-Like Toxin Genes and Transcripts Using Whole Genome Sequencing and Full-Length Transcript Sequencing of Abrus precatorius.</title>
        <authorList>
            <person name="Hovde B.T."/>
            <person name="Daligault H.E."/>
            <person name="Hanschen E.R."/>
            <person name="Kunde Y.A."/>
            <person name="Johnson M.B."/>
            <person name="Starkenburg S.R."/>
            <person name="Johnson S.L."/>
        </authorList>
    </citation>
    <scope>NUCLEOTIDE SEQUENCE [LARGE SCALE GENOMIC DNA]</scope>
</reference>
<feature type="region of interest" description="Disordered" evidence="1">
    <location>
        <begin position="347"/>
        <end position="370"/>
    </location>
</feature>
<organism evidence="3 4">
    <name type="scientific">Abrus precatorius</name>
    <name type="common">Indian licorice</name>
    <name type="synonym">Glycine abrus</name>
    <dbReference type="NCBI Taxonomy" id="3816"/>
    <lineage>
        <taxon>Eukaryota</taxon>
        <taxon>Viridiplantae</taxon>
        <taxon>Streptophyta</taxon>
        <taxon>Embryophyta</taxon>
        <taxon>Tracheophyta</taxon>
        <taxon>Spermatophyta</taxon>
        <taxon>Magnoliopsida</taxon>
        <taxon>eudicotyledons</taxon>
        <taxon>Gunneridae</taxon>
        <taxon>Pentapetalae</taxon>
        <taxon>rosids</taxon>
        <taxon>fabids</taxon>
        <taxon>Fabales</taxon>
        <taxon>Fabaceae</taxon>
        <taxon>Papilionoideae</taxon>
        <taxon>50 kb inversion clade</taxon>
        <taxon>NPAAA clade</taxon>
        <taxon>indigoferoid/millettioid clade</taxon>
        <taxon>Abreae</taxon>
        <taxon>Abrus</taxon>
    </lineage>
</organism>
<evidence type="ECO:0000259" key="2">
    <source>
        <dbReference type="Pfam" id="PF24924"/>
    </source>
</evidence>
<proteinExistence type="predicted"/>
<sequence length="416" mass="48211">MEINVGSSSSDMRSVELRRKLHLRVKMADTASLRGLGKKLKTVQQLTLLRRYGNILRLMEVNVQEDAITALAQYYDSPLRCFTFQDFQLAPTLEEFEQILDLPLEGQQPYRPMKHHASLPTIANVLRIHPAELQQAYQEKYHNRGFTREFLERQMHNLAEKEDWETFIDVIALTIYGIVLFPKHDNFVDLAAIDVFLACKNRSENPVLTLLADIGQKNGQEWANHLASLNERHVRWHTPWQQSTTIVYHCGNYPNVPLMGTRGCINYNPIMGQRQLAYPMMGPPAEELLIPFVVYYEDGNFTELIQKARNAWARVVRKGKELGVRSCAAKASYRQWVKERVQEIKLPFKDPGTSQENEPSNPEPFENEEVKELKERNAALYEKRQLKGALYKAKRDREEALTQASELQIRVQNMEE</sequence>
<dbReference type="InterPro" id="IPR056647">
    <property type="entry name" value="DUF7745"/>
</dbReference>
<dbReference type="KEGG" id="aprc:113852114"/>
<keyword evidence="3" id="KW-1185">Reference proteome</keyword>
<feature type="domain" description="DUF7745" evidence="2">
    <location>
        <begin position="33"/>
        <end position="214"/>
    </location>
</feature>